<keyword evidence="2" id="KW-0804">Transcription</keyword>
<evidence type="ECO:0000313" key="6">
    <source>
        <dbReference type="Proteomes" id="UP000600026"/>
    </source>
</evidence>
<keyword evidence="6" id="KW-1185">Reference proteome</keyword>
<keyword evidence="4" id="KW-0472">Membrane</keyword>
<evidence type="ECO:0000256" key="2">
    <source>
        <dbReference type="ARBA" id="ARBA00023163"/>
    </source>
</evidence>
<protein>
    <recommendedName>
        <fullName evidence="7">Zinc-finger domain-containing protein</fullName>
    </recommendedName>
</protein>
<evidence type="ECO:0000256" key="1">
    <source>
        <dbReference type="ARBA" id="ARBA00023015"/>
    </source>
</evidence>
<keyword evidence="4" id="KW-1133">Transmembrane helix</keyword>
<dbReference type="InterPro" id="IPR041916">
    <property type="entry name" value="Anti_sigma_zinc_sf"/>
</dbReference>
<sequence length="325" mass="33133">MTPPTGVPGTTGTMRHPDVSEISDLTEGLLSPARAAEVRRHLGDCALCADVLSSLEEIRSLLGTLPGPSRMPADVAGRIDAALAAEALLDATTPTPRVSPQQDLSGPDDIADAAGRDVSRETPTGTRLGTEARRPAGHPVGPSGPGRRRARRRIAVVAGLAGAAACALGVFLFGDLNGPPAHQSAARNDTTSSAAQPRADAGSYTAEGLRGSVGQLLSSGQGSKTVPQDQNNTYGTDNTAPGTEVAPGDRSASSVPDCVQDGTGRTETPIASERGSYEGASVYLLVLPHPGDPARVDAYLVDSSCENGASAAPGRLMLKSTYPRG</sequence>
<dbReference type="RefSeq" id="WP_308443102.1">
    <property type="nucleotide sequence ID" value="NZ_BNEE01000006.1"/>
</dbReference>
<reference evidence="5" key="1">
    <citation type="submission" date="2020-09" db="EMBL/GenBank/DDBJ databases">
        <title>Whole genome shotgun sequence of Streptomyces xanthophaeus NBRC 12829.</title>
        <authorList>
            <person name="Komaki H."/>
            <person name="Tamura T."/>
        </authorList>
    </citation>
    <scope>NUCLEOTIDE SEQUENCE</scope>
    <source>
        <strain evidence="5">NBRC 12829</strain>
    </source>
</reference>
<keyword evidence="4" id="KW-0812">Transmembrane</keyword>
<evidence type="ECO:0000313" key="5">
    <source>
        <dbReference type="EMBL" id="GHI88597.1"/>
    </source>
</evidence>
<proteinExistence type="predicted"/>
<name>A0A919H3T8_9ACTN</name>
<dbReference type="AlphaFoldDB" id="A0A919H3T8"/>
<accession>A0A919H3T8</accession>
<feature type="compositionally biased region" description="Polar residues" evidence="3">
    <location>
        <begin position="92"/>
        <end position="104"/>
    </location>
</feature>
<feature type="compositionally biased region" description="Polar residues" evidence="3">
    <location>
        <begin position="185"/>
        <end position="195"/>
    </location>
</feature>
<comment type="caution">
    <text evidence="5">The sequence shown here is derived from an EMBL/GenBank/DDBJ whole genome shotgun (WGS) entry which is preliminary data.</text>
</comment>
<keyword evidence="1" id="KW-0805">Transcription regulation</keyword>
<evidence type="ECO:0008006" key="7">
    <source>
        <dbReference type="Google" id="ProtNLM"/>
    </source>
</evidence>
<feature type="compositionally biased region" description="Polar residues" evidence="3">
    <location>
        <begin position="224"/>
        <end position="241"/>
    </location>
</feature>
<organism evidence="5 6">
    <name type="scientific">Streptomyces xanthophaeus</name>
    <dbReference type="NCBI Taxonomy" id="67385"/>
    <lineage>
        <taxon>Bacteria</taxon>
        <taxon>Bacillati</taxon>
        <taxon>Actinomycetota</taxon>
        <taxon>Actinomycetes</taxon>
        <taxon>Kitasatosporales</taxon>
        <taxon>Streptomycetaceae</taxon>
        <taxon>Streptomyces</taxon>
    </lineage>
</organism>
<feature type="region of interest" description="Disordered" evidence="3">
    <location>
        <begin position="92"/>
        <end position="149"/>
    </location>
</feature>
<dbReference type="Gene3D" id="1.10.10.1320">
    <property type="entry name" value="Anti-sigma factor, zinc-finger domain"/>
    <property type="match status" value="1"/>
</dbReference>
<feature type="compositionally biased region" description="Low complexity" evidence="3">
    <location>
        <begin position="208"/>
        <end position="223"/>
    </location>
</feature>
<evidence type="ECO:0000256" key="3">
    <source>
        <dbReference type="SAM" id="MobiDB-lite"/>
    </source>
</evidence>
<feature type="transmembrane region" description="Helical" evidence="4">
    <location>
        <begin position="154"/>
        <end position="174"/>
    </location>
</feature>
<evidence type="ECO:0000256" key="4">
    <source>
        <dbReference type="SAM" id="Phobius"/>
    </source>
</evidence>
<gene>
    <name evidence="5" type="ORF">Sxan_59610</name>
</gene>
<dbReference type="EMBL" id="BNEE01000006">
    <property type="protein sequence ID" value="GHI88597.1"/>
    <property type="molecule type" value="Genomic_DNA"/>
</dbReference>
<feature type="region of interest" description="Disordered" evidence="3">
    <location>
        <begin position="181"/>
        <end position="274"/>
    </location>
</feature>
<dbReference type="Proteomes" id="UP000600026">
    <property type="component" value="Unassembled WGS sequence"/>
</dbReference>